<evidence type="ECO:0000313" key="2">
    <source>
        <dbReference type="RefSeq" id="XP_075099006.1"/>
    </source>
</evidence>
<sequence length="170" mass="19757">MGDASYINCIKIHRDRYRGILGLFQETYINKILERFQMKDCSPSVAPIVKDDKFNLNHFPKNDLEREQMKNIPYVSVVGSLMYAHICIRPNIAFVVEMLRRYQSNLSLDYWIAVKKVLRYLQGTKDYMFMFKRPENLEVIGHYNSDFAGYVDSCKSTLGYIFVLAGGAIS</sequence>
<reference evidence="1" key="1">
    <citation type="journal article" date="2014" name="Nat. Commun.">
        <title>The tobacco genome sequence and its comparison with those of tomato and potato.</title>
        <authorList>
            <person name="Sierro N."/>
            <person name="Battey J.N."/>
            <person name="Ouadi S."/>
            <person name="Bakaher N."/>
            <person name="Bovet L."/>
            <person name="Willig A."/>
            <person name="Goepfert S."/>
            <person name="Peitsch M.C."/>
            <person name="Ivanov N.V."/>
        </authorList>
    </citation>
    <scope>NUCLEOTIDE SEQUENCE [LARGE SCALE GENOMIC DNA]</scope>
</reference>
<evidence type="ECO:0000313" key="1">
    <source>
        <dbReference type="Proteomes" id="UP000790787"/>
    </source>
</evidence>
<organism evidence="1 2">
    <name type="scientific">Nicotiana tabacum</name>
    <name type="common">Common tobacco</name>
    <dbReference type="NCBI Taxonomy" id="4097"/>
    <lineage>
        <taxon>Eukaryota</taxon>
        <taxon>Viridiplantae</taxon>
        <taxon>Streptophyta</taxon>
        <taxon>Embryophyta</taxon>
        <taxon>Tracheophyta</taxon>
        <taxon>Spermatophyta</taxon>
        <taxon>Magnoliopsida</taxon>
        <taxon>eudicotyledons</taxon>
        <taxon>Gunneridae</taxon>
        <taxon>Pentapetalae</taxon>
        <taxon>asterids</taxon>
        <taxon>lamiids</taxon>
        <taxon>Solanales</taxon>
        <taxon>Solanaceae</taxon>
        <taxon>Nicotianoideae</taxon>
        <taxon>Nicotianeae</taxon>
        <taxon>Nicotiana</taxon>
    </lineage>
</organism>
<reference evidence="2" key="2">
    <citation type="submission" date="2025-08" db="UniProtKB">
        <authorList>
            <consortium name="RefSeq"/>
        </authorList>
    </citation>
    <scope>IDENTIFICATION</scope>
    <source>
        <tissue evidence="2">Leaf</tissue>
    </source>
</reference>
<name>A0AC58TP59_TOBAC</name>
<proteinExistence type="predicted"/>
<accession>A0AC58TP59</accession>
<dbReference type="Proteomes" id="UP000790787">
    <property type="component" value="Chromosome 22"/>
</dbReference>
<gene>
    <name evidence="2" type="primary">LOC142175899</name>
</gene>
<keyword evidence="1" id="KW-1185">Reference proteome</keyword>
<dbReference type="RefSeq" id="XP_075099006.1">
    <property type="nucleotide sequence ID" value="XM_075242905.1"/>
</dbReference>
<protein>
    <submittedName>
        <fullName evidence="2">Secreted RxLR effector protein 161-like</fullName>
    </submittedName>
</protein>